<reference evidence="1 2" key="1">
    <citation type="submission" date="2020-07" db="EMBL/GenBank/DDBJ databases">
        <title>Comparative genomics of pyrophilous fungi reveals a link between fire events and developmental genes.</title>
        <authorList>
            <consortium name="DOE Joint Genome Institute"/>
            <person name="Steindorff A.S."/>
            <person name="Carver A."/>
            <person name="Calhoun S."/>
            <person name="Stillman K."/>
            <person name="Liu H."/>
            <person name="Lipzen A."/>
            <person name="Pangilinan J."/>
            <person name="Labutti K."/>
            <person name="Bruns T.D."/>
            <person name="Grigoriev I.V."/>
        </authorList>
    </citation>
    <scope>NUCLEOTIDE SEQUENCE [LARGE SCALE GENOMIC DNA]</scope>
    <source>
        <strain evidence="1 2">CBS 144469</strain>
    </source>
</reference>
<sequence>MGNVVKLFARNGIDYSAFMLNVLRRTGSVISGPDALTAWYPTAPPSGRMEIFCPNMPGAYTGMIDHLTMAEGFEVEDVIHPDRSQNPHAFQAIYSDRAFGRTVKAAITMKKSRPTVLTQFTCIILICSSTDSPLPTVMELPSTLFMNAITGSSLVSFYPGYTFNAEGLMNYEDPVLPRSIPSTNKFQNANFNVLMKIPRPFATDHRCGFHYLCPNMLRNTLDNRSAITDITRVYEDDPIPQKAGRRLVVWRLRCAGKCGEGMLPEPYQMESVVAVYVTQNFVVVDSW</sequence>
<gene>
    <name evidence="1" type="ORF">DFP72DRAFT_1058061</name>
</gene>
<dbReference type="AlphaFoldDB" id="A0A8H6IJP7"/>
<dbReference type="OrthoDB" id="3269456at2759"/>
<proteinExistence type="predicted"/>
<keyword evidence="2" id="KW-1185">Reference proteome</keyword>
<dbReference type="EMBL" id="JACGCI010000002">
    <property type="protein sequence ID" value="KAF6765477.1"/>
    <property type="molecule type" value="Genomic_DNA"/>
</dbReference>
<comment type="caution">
    <text evidence="1">The sequence shown here is derived from an EMBL/GenBank/DDBJ whole genome shotgun (WGS) entry which is preliminary data.</text>
</comment>
<protein>
    <submittedName>
        <fullName evidence="1">Uncharacterized protein</fullName>
    </submittedName>
</protein>
<dbReference type="Proteomes" id="UP000521943">
    <property type="component" value="Unassembled WGS sequence"/>
</dbReference>
<evidence type="ECO:0000313" key="2">
    <source>
        <dbReference type="Proteomes" id="UP000521943"/>
    </source>
</evidence>
<accession>A0A8H6IJP7</accession>
<name>A0A8H6IJP7_9AGAR</name>
<evidence type="ECO:0000313" key="1">
    <source>
        <dbReference type="EMBL" id="KAF6765477.1"/>
    </source>
</evidence>
<organism evidence="1 2">
    <name type="scientific">Ephemerocybe angulata</name>
    <dbReference type="NCBI Taxonomy" id="980116"/>
    <lineage>
        <taxon>Eukaryota</taxon>
        <taxon>Fungi</taxon>
        <taxon>Dikarya</taxon>
        <taxon>Basidiomycota</taxon>
        <taxon>Agaricomycotina</taxon>
        <taxon>Agaricomycetes</taxon>
        <taxon>Agaricomycetidae</taxon>
        <taxon>Agaricales</taxon>
        <taxon>Agaricineae</taxon>
        <taxon>Psathyrellaceae</taxon>
        <taxon>Ephemerocybe</taxon>
    </lineage>
</organism>